<dbReference type="AlphaFoldDB" id="A0A7T8GV59"/>
<organism evidence="1 2">
    <name type="scientific">Caligus rogercresseyi</name>
    <name type="common">Sea louse</name>
    <dbReference type="NCBI Taxonomy" id="217165"/>
    <lineage>
        <taxon>Eukaryota</taxon>
        <taxon>Metazoa</taxon>
        <taxon>Ecdysozoa</taxon>
        <taxon>Arthropoda</taxon>
        <taxon>Crustacea</taxon>
        <taxon>Multicrustacea</taxon>
        <taxon>Hexanauplia</taxon>
        <taxon>Copepoda</taxon>
        <taxon>Siphonostomatoida</taxon>
        <taxon>Caligidae</taxon>
        <taxon>Caligus</taxon>
    </lineage>
</organism>
<keyword evidence="2" id="KW-1185">Reference proteome</keyword>
<gene>
    <name evidence="1" type="ORF">FKW44_018953</name>
</gene>
<evidence type="ECO:0000313" key="2">
    <source>
        <dbReference type="Proteomes" id="UP000595437"/>
    </source>
</evidence>
<proteinExistence type="predicted"/>
<protein>
    <submittedName>
        <fullName evidence="1">Uncharacterized protein</fullName>
    </submittedName>
</protein>
<sequence>MERRDKNIYRSRTKASTPLRINVLKPDAIPTIFPDAPGNASGLPRHLLLQPWLT</sequence>
<reference evidence="2" key="1">
    <citation type="submission" date="2021-01" db="EMBL/GenBank/DDBJ databases">
        <title>Caligus Genome Assembly.</title>
        <authorList>
            <person name="Gallardo-Escarate C."/>
        </authorList>
    </citation>
    <scope>NUCLEOTIDE SEQUENCE [LARGE SCALE GENOMIC DNA]</scope>
</reference>
<accession>A0A7T8GV59</accession>
<name>A0A7T8GV59_CALRO</name>
<evidence type="ECO:0000313" key="1">
    <source>
        <dbReference type="EMBL" id="QQP38389.1"/>
    </source>
</evidence>
<dbReference type="EMBL" id="CP045902">
    <property type="protein sequence ID" value="QQP38389.1"/>
    <property type="molecule type" value="Genomic_DNA"/>
</dbReference>
<dbReference type="Proteomes" id="UP000595437">
    <property type="component" value="Chromosome 13"/>
</dbReference>